<protein>
    <recommendedName>
        <fullName evidence="1">IPT/TIG domain-containing protein</fullName>
    </recommendedName>
</protein>
<feature type="domain" description="IPT/TIG" evidence="1">
    <location>
        <begin position="133"/>
        <end position="210"/>
    </location>
</feature>
<proteinExistence type="predicted"/>
<dbReference type="InterPro" id="IPR026444">
    <property type="entry name" value="Secre_tail"/>
</dbReference>
<dbReference type="PATRIC" id="fig|1379910.4.peg.3920"/>
<sequence length="653" mass="67352">MAINSNEVRVIVPTNASTGPLVVTTAGGSAQVNFTVLGASITSITPDRGPVGTLVTVTGSNFSANAGLLFTDQFGNYTYADDIVVNPDPSKPAGTVISGYVPVNAVTGKIAIDDDEGNIVEESVTLFTVTPPAPTITSLSPSSGPVGTIVRITGTNLSNPTSITFNGTTALEFGEIDANNLQVKVPAGATSGPLVVTTAGGEASITYSVATSITSFTPDRGPVGTLVTVTGTDFSANAGLMFTDQFGNYTYADDIVVNPDPTKPEGTVITGYVPVNAVTGKIAIDNDEGVIVVESTSLFTVLPPAPTITSLSPSSGPVGTIVRITGTNLSNPTSITFNGTTALEFGEIDANNLQVKVPAGATSGPLVVTTAGGEAQAMFYVGPTITSLSPNSGLVGTKVTVKGSNLKDITAIAFNGTAVSTFENLDANTITMNVPTGATSGPMTVTTLGGEASAPFTVLEPEPLPVELMDFAGKGTSKGIILTWKTASEKDNAYFEVQTSANPTKEGFVTIGRVDSKVTNSSVVQSYEFINRTPKAPVTYYRLKQVDLDGASELSKVIAVNKAVTEPSNAQVKVYPNPFVQNLNVEVDAAKAGELTVVLYYVTGKKAFEQTFTVESGVSTVELPLNNSSLSSGIYILTTELNGQVTTARVIKQ</sequence>
<dbReference type="SUPFAM" id="SSF81296">
    <property type="entry name" value="E set domains"/>
    <property type="match status" value="5"/>
</dbReference>
<dbReference type="InterPro" id="IPR013783">
    <property type="entry name" value="Ig-like_fold"/>
</dbReference>
<dbReference type="AlphaFoldDB" id="A0A0H4W9I2"/>
<keyword evidence="3" id="KW-1185">Reference proteome</keyword>
<accession>A0A0H4W9I2</accession>
<dbReference type="InterPro" id="IPR002909">
    <property type="entry name" value="IPT_dom"/>
</dbReference>
<reference evidence="2 3" key="1">
    <citation type="submission" date="2015-01" db="EMBL/GenBank/DDBJ databases">
        <title>Rufibacter sp./DG31D/ whole genome sequencing.</title>
        <authorList>
            <person name="Kim M.K."/>
            <person name="Srinivasan S."/>
            <person name="Lee J.-J."/>
        </authorList>
    </citation>
    <scope>NUCLEOTIDE SEQUENCE [LARGE SCALE GENOMIC DNA]</scope>
    <source>
        <strain evidence="2 3">DG31D</strain>
    </source>
</reference>
<name>A0A0H4W9I2_9BACT</name>
<organism evidence="2 3">
    <name type="scientific">Rufibacter radiotolerans</name>
    <dbReference type="NCBI Taxonomy" id="1379910"/>
    <lineage>
        <taxon>Bacteria</taxon>
        <taxon>Pseudomonadati</taxon>
        <taxon>Bacteroidota</taxon>
        <taxon>Cytophagia</taxon>
        <taxon>Cytophagales</taxon>
        <taxon>Hymenobacteraceae</taxon>
        <taxon>Rufibacter</taxon>
    </lineage>
</organism>
<dbReference type="KEGG" id="ruf:TH63_17980"/>
<dbReference type="NCBIfam" id="TIGR04183">
    <property type="entry name" value="Por_Secre_tail"/>
    <property type="match status" value="1"/>
</dbReference>
<dbReference type="InterPro" id="IPR014756">
    <property type="entry name" value="Ig_E-set"/>
</dbReference>
<evidence type="ECO:0000313" key="2">
    <source>
        <dbReference type="EMBL" id="AKQ47101.1"/>
    </source>
</evidence>
<dbReference type="Gene3D" id="2.60.40.10">
    <property type="entry name" value="Immunoglobulins"/>
    <property type="match status" value="5"/>
</dbReference>
<dbReference type="EMBL" id="CP010777">
    <property type="protein sequence ID" value="AKQ47101.1"/>
    <property type="molecule type" value="Genomic_DNA"/>
</dbReference>
<dbReference type="Pfam" id="PF01833">
    <property type="entry name" value="TIG"/>
    <property type="match status" value="4"/>
</dbReference>
<dbReference type="Pfam" id="PF18962">
    <property type="entry name" value="Por_Secre_tail"/>
    <property type="match status" value="1"/>
</dbReference>
<gene>
    <name evidence="2" type="ORF">TH63_17980</name>
</gene>
<evidence type="ECO:0000259" key="1">
    <source>
        <dbReference type="SMART" id="SM00429"/>
    </source>
</evidence>
<dbReference type="Proteomes" id="UP000036458">
    <property type="component" value="Chromosome"/>
</dbReference>
<feature type="domain" description="IPT/TIG" evidence="1">
    <location>
        <begin position="305"/>
        <end position="381"/>
    </location>
</feature>
<evidence type="ECO:0000313" key="3">
    <source>
        <dbReference type="Proteomes" id="UP000036458"/>
    </source>
</evidence>
<dbReference type="SMART" id="SM00429">
    <property type="entry name" value="IPT"/>
    <property type="match status" value="3"/>
</dbReference>
<feature type="domain" description="IPT/TIG" evidence="1">
    <location>
        <begin position="382"/>
        <end position="459"/>
    </location>
</feature>
<dbReference type="CDD" id="cd00102">
    <property type="entry name" value="IPT"/>
    <property type="match status" value="3"/>
</dbReference>
<dbReference type="STRING" id="1379910.TH63_17980"/>